<protein>
    <submittedName>
        <fullName evidence="7">PLP-dependent transferase</fullName>
    </submittedName>
</protein>
<dbReference type="InterPro" id="IPR002129">
    <property type="entry name" value="PyrdxlP-dep_de-COase"/>
</dbReference>
<dbReference type="Proteomes" id="UP000276215">
    <property type="component" value="Unassembled WGS sequence"/>
</dbReference>
<dbReference type="Pfam" id="PF00282">
    <property type="entry name" value="Pyridoxal_deC"/>
    <property type="match status" value="1"/>
</dbReference>
<keyword evidence="8" id="KW-1185">Reference proteome</keyword>
<comment type="cofactor">
    <cofactor evidence="1 5 6">
        <name>pyridoxal 5'-phosphate</name>
        <dbReference type="ChEBI" id="CHEBI:597326"/>
    </cofactor>
</comment>
<sequence length="489" mass="52638">MASPPPSKTINTIAPHFLTQLLTALSNLPNPTPDTQSLNTARAALTHNLPHDGIGLETTAQHLISLLPAFTRTTAHYYAFVTGSVTPAAYLADLLVSTVDANVQVHLPQDSLVTEVEDAALRLLCQLFRLDEEEWAGRAITTGATAGNVLGLACAREEILARRLRARGVEDGVGELGLLEACGRAGVSGVKVFSAMAHSSLLKAAAIVGIGRRNVVDIGRVDKPWEIDIARLGLELEKAGAEGVVCIIAVSIGEVNTGRFEGGMGEIRELVDEHGAWLHADAAFGIFARVLEEGEESGNGRLARGLELADSIVGDGHKILNVPYDCGFFFTRDPKVLSATFANAAPYLSSSASSDGIQSPLNIGLENSRRFRALPVYATLCAYGPNGYRDLLNRLIAHSRNIAAFIHGHESYELLNGPAEDIFMIVLFSARNDGLNDRLKKAINDTGKMYVSETMWEGRPAIRIAVANWLVESNEWEVVKEVLSELARS</sequence>
<keyword evidence="4 6" id="KW-0456">Lyase</keyword>
<dbReference type="AlphaFoldDB" id="A0A3N4JQU4"/>
<accession>A0A3N4JQU4</accession>
<feature type="modified residue" description="N6-(pyridoxal phosphate)lysine" evidence="5">
    <location>
        <position position="318"/>
    </location>
</feature>
<dbReference type="InterPro" id="IPR015421">
    <property type="entry name" value="PyrdxlP-dep_Trfase_major"/>
</dbReference>
<evidence type="ECO:0000256" key="4">
    <source>
        <dbReference type="ARBA" id="ARBA00023239"/>
    </source>
</evidence>
<proteinExistence type="inferred from homology"/>
<dbReference type="SUPFAM" id="SSF53383">
    <property type="entry name" value="PLP-dependent transferases"/>
    <property type="match status" value="1"/>
</dbReference>
<evidence type="ECO:0000256" key="1">
    <source>
        <dbReference type="ARBA" id="ARBA00001933"/>
    </source>
</evidence>
<evidence type="ECO:0000313" key="7">
    <source>
        <dbReference type="EMBL" id="RPA98520.1"/>
    </source>
</evidence>
<dbReference type="GO" id="GO:0016831">
    <property type="term" value="F:carboxy-lyase activity"/>
    <property type="evidence" value="ECO:0007669"/>
    <property type="project" value="TreeGrafter"/>
</dbReference>
<dbReference type="Gene3D" id="3.90.1150.10">
    <property type="entry name" value="Aspartate Aminotransferase, domain 1"/>
    <property type="match status" value="1"/>
</dbReference>
<dbReference type="STRING" id="1336337.A0A3N4JQU4"/>
<evidence type="ECO:0000256" key="2">
    <source>
        <dbReference type="ARBA" id="ARBA00009533"/>
    </source>
</evidence>
<gene>
    <name evidence="7" type="ORF">L873DRAFT_1828563</name>
</gene>
<evidence type="ECO:0000256" key="6">
    <source>
        <dbReference type="RuleBase" id="RU000382"/>
    </source>
</evidence>
<comment type="similarity">
    <text evidence="2 6">Belongs to the group II decarboxylase family.</text>
</comment>
<dbReference type="InterPro" id="IPR015422">
    <property type="entry name" value="PyrdxlP-dep_Trfase_small"/>
</dbReference>
<dbReference type="PANTHER" id="PTHR11999">
    <property type="entry name" value="GROUP II PYRIDOXAL-5-PHOSPHATE DECARBOXYLASE"/>
    <property type="match status" value="1"/>
</dbReference>
<dbReference type="GO" id="GO:0019752">
    <property type="term" value="P:carboxylic acid metabolic process"/>
    <property type="evidence" value="ECO:0007669"/>
    <property type="project" value="InterPro"/>
</dbReference>
<dbReference type="PANTHER" id="PTHR11999:SF165">
    <property type="entry name" value="DECARBOXYLASE, PUTATIVE (AFU_ORTHOLOGUE AFUA_2G04980)-RELATED"/>
    <property type="match status" value="1"/>
</dbReference>
<reference evidence="7 8" key="1">
    <citation type="journal article" date="2018" name="Nat. Ecol. Evol.">
        <title>Pezizomycetes genomes reveal the molecular basis of ectomycorrhizal truffle lifestyle.</title>
        <authorList>
            <person name="Murat C."/>
            <person name="Payen T."/>
            <person name="Noel B."/>
            <person name="Kuo A."/>
            <person name="Morin E."/>
            <person name="Chen J."/>
            <person name="Kohler A."/>
            <person name="Krizsan K."/>
            <person name="Balestrini R."/>
            <person name="Da Silva C."/>
            <person name="Montanini B."/>
            <person name="Hainaut M."/>
            <person name="Levati E."/>
            <person name="Barry K.W."/>
            <person name="Belfiori B."/>
            <person name="Cichocki N."/>
            <person name="Clum A."/>
            <person name="Dockter R.B."/>
            <person name="Fauchery L."/>
            <person name="Guy J."/>
            <person name="Iotti M."/>
            <person name="Le Tacon F."/>
            <person name="Lindquist E.A."/>
            <person name="Lipzen A."/>
            <person name="Malagnac F."/>
            <person name="Mello A."/>
            <person name="Molinier V."/>
            <person name="Miyauchi S."/>
            <person name="Poulain J."/>
            <person name="Riccioni C."/>
            <person name="Rubini A."/>
            <person name="Sitrit Y."/>
            <person name="Splivallo R."/>
            <person name="Traeger S."/>
            <person name="Wang M."/>
            <person name="Zifcakova L."/>
            <person name="Wipf D."/>
            <person name="Zambonelli A."/>
            <person name="Paolocci F."/>
            <person name="Nowrousian M."/>
            <person name="Ottonello S."/>
            <person name="Baldrian P."/>
            <person name="Spatafora J.W."/>
            <person name="Henrissat B."/>
            <person name="Nagy L.G."/>
            <person name="Aury J.M."/>
            <person name="Wincker P."/>
            <person name="Grigoriev I.V."/>
            <person name="Bonfante P."/>
            <person name="Martin F.M."/>
        </authorList>
    </citation>
    <scope>NUCLEOTIDE SEQUENCE [LARGE SCALE GENOMIC DNA]</scope>
    <source>
        <strain evidence="7 8">120613-1</strain>
    </source>
</reference>
<organism evidence="7 8">
    <name type="scientific">Choiromyces venosus 120613-1</name>
    <dbReference type="NCBI Taxonomy" id="1336337"/>
    <lineage>
        <taxon>Eukaryota</taxon>
        <taxon>Fungi</taxon>
        <taxon>Dikarya</taxon>
        <taxon>Ascomycota</taxon>
        <taxon>Pezizomycotina</taxon>
        <taxon>Pezizomycetes</taxon>
        <taxon>Pezizales</taxon>
        <taxon>Tuberaceae</taxon>
        <taxon>Choiromyces</taxon>
    </lineage>
</organism>
<dbReference type="Gene3D" id="3.40.640.10">
    <property type="entry name" value="Type I PLP-dependent aspartate aminotransferase-like (Major domain)"/>
    <property type="match status" value="1"/>
</dbReference>
<evidence type="ECO:0000313" key="8">
    <source>
        <dbReference type="Proteomes" id="UP000276215"/>
    </source>
</evidence>
<dbReference type="EMBL" id="ML120395">
    <property type="protein sequence ID" value="RPA98520.1"/>
    <property type="molecule type" value="Genomic_DNA"/>
</dbReference>
<dbReference type="GO" id="GO:0030170">
    <property type="term" value="F:pyridoxal phosphate binding"/>
    <property type="evidence" value="ECO:0007669"/>
    <property type="project" value="InterPro"/>
</dbReference>
<dbReference type="GO" id="GO:0016740">
    <property type="term" value="F:transferase activity"/>
    <property type="evidence" value="ECO:0007669"/>
    <property type="project" value="UniProtKB-KW"/>
</dbReference>
<dbReference type="InterPro" id="IPR015424">
    <property type="entry name" value="PyrdxlP-dep_Trfase"/>
</dbReference>
<keyword evidence="3 5" id="KW-0663">Pyridoxal phosphate</keyword>
<dbReference type="GO" id="GO:0005737">
    <property type="term" value="C:cytoplasm"/>
    <property type="evidence" value="ECO:0007669"/>
    <property type="project" value="TreeGrafter"/>
</dbReference>
<dbReference type="InterPro" id="IPR010977">
    <property type="entry name" value="Aromatic_deC"/>
</dbReference>
<evidence type="ECO:0000256" key="5">
    <source>
        <dbReference type="PIRSR" id="PIRSR602129-50"/>
    </source>
</evidence>
<evidence type="ECO:0000256" key="3">
    <source>
        <dbReference type="ARBA" id="ARBA00022898"/>
    </source>
</evidence>
<name>A0A3N4JQU4_9PEZI</name>
<dbReference type="OrthoDB" id="2161780at2759"/>
<keyword evidence="7" id="KW-0808">Transferase</keyword>